<evidence type="ECO:0000313" key="3">
    <source>
        <dbReference type="Proteomes" id="UP000799757"/>
    </source>
</evidence>
<protein>
    <recommendedName>
        <fullName evidence="4">Geranylgeranyl pyrophosphate synthetase</fullName>
    </recommendedName>
</protein>
<organism evidence="2 3">
    <name type="scientific">Melanomma pulvis-pyrius CBS 109.77</name>
    <dbReference type="NCBI Taxonomy" id="1314802"/>
    <lineage>
        <taxon>Eukaryota</taxon>
        <taxon>Fungi</taxon>
        <taxon>Dikarya</taxon>
        <taxon>Ascomycota</taxon>
        <taxon>Pezizomycotina</taxon>
        <taxon>Dothideomycetes</taxon>
        <taxon>Pleosporomycetidae</taxon>
        <taxon>Pleosporales</taxon>
        <taxon>Melanommataceae</taxon>
        <taxon>Melanomma</taxon>
    </lineage>
</organism>
<dbReference type="AlphaFoldDB" id="A0A6A6XAU8"/>
<proteinExistence type="predicted"/>
<sequence length="488" mass="54353">MSNSRGGWGSSQPFTANARGDYAPRGGRGRGGRGYRGGRGASSAKYTPPPKPDIVKHPLGELLQTLQVSELDPETEKLSDAVKITDLKYVASYNWMNDKTPTIMVPGNPPAWTPVKEAQRLKEDNGQYFRDPNGARYPRYPTEPAVQAVLTSQPAFPTSDIDIFACGSTMGNLLRFVRSSSKAFRFSIEVVGNTLFFIRKENSPKELIEDVRGFGHSFPEAYTTWEKEVKGSESHQRLVQYDFGGFNCLMRFECDGYLKDMETSVDTQNHTLHELSNGHNLSKAFEAASVSHTLSDVDEPLYVKEGGFEVPQRSIFDLKTRSGKYKTEIDMSDILPVLWLKQIPNFIIAYHDGAGLFQNIKVRDIVKDVQAWEQENASAIKRLAVLLSKLTKIAKGDKRGLLEVYCPSDRLEIRRQYGDGSNSLPFSLRDQWEGSSGQPTYLSDSDDGEGKIPHHGGYSFSYNDSDDDEPKDLTGCSDSCGYCGSCSY</sequence>
<dbReference type="PANTHER" id="PTHR35179">
    <property type="entry name" value="PROTEIN CBG02620"/>
    <property type="match status" value="1"/>
</dbReference>
<dbReference type="Proteomes" id="UP000799757">
    <property type="component" value="Unassembled WGS sequence"/>
</dbReference>
<gene>
    <name evidence="2" type="ORF">K505DRAFT_417731</name>
</gene>
<feature type="region of interest" description="Disordered" evidence="1">
    <location>
        <begin position="428"/>
        <end position="470"/>
    </location>
</feature>
<evidence type="ECO:0008006" key="4">
    <source>
        <dbReference type="Google" id="ProtNLM"/>
    </source>
</evidence>
<feature type="compositionally biased region" description="Polar residues" evidence="1">
    <location>
        <begin position="1"/>
        <end position="15"/>
    </location>
</feature>
<name>A0A6A6XAU8_9PLEO</name>
<feature type="compositionally biased region" description="Polar residues" evidence="1">
    <location>
        <begin position="433"/>
        <end position="443"/>
    </location>
</feature>
<dbReference type="EMBL" id="MU001923">
    <property type="protein sequence ID" value="KAF2793546.1"/>
    <property type="molecule type" value="Genomic_DNA"/>
</dbReference>
<reference evidence="2" key="1">
    <citation type="journal article" date="2020" name="Stud. Mycol.">
        <title>101 Dothideomycetes genomes: a test case for predicting lifestyles and emergence of pathogens.</title>
        <authorList>
            <person name="Haridas S."/>
            <person name="Albert R."/>
            <person name="Binder M."/>
            <person name="Bloem J."/>
            <person name="Labutti K."/>
            <person name="Salamov A."/>
            <person name="Andreopoulos B."/>
            <person name="Baker S."/>
            <person name="Barry K."/>
            <person name="Bills G."/>
            <person name="Bluhm B."/>
            <person name="Cannon C."/>
            <person name="Castanera R."/>
            <person name="Culley D."/>
            <person name="Daum C."/>
            <person name="Ezra D."/>
            <person name="Gonzalez J."/>
            <person name="Henrissat B."/>
            <person name="Kuo A."/>
            <person name="Liang C."/>
            <person name="Lipzen A."/>
            <person name="Lutzoni F."/>
            <person name="Magnuson J."/>
            <person name="Mondo S."/>
            <person name="Nolan M."/>
            <person name="Ohm R."/>
            <person name="Pangilinan J."/>
            <person name="Park H.-J."/>
            <person name="Ramirez L."/>
            <person name="Alfaro M."/>
            <person name="Sun H."/>
            <person name="Tritt A."/>
            <person name="Yoshinaga Y."/>
            <person name="Zwiers L.-H."/>
            <person name="Turgeon B."/>
            <person name="Goodwin S."/>
            <person name="Spatafora J."/>
            <person name="Crous P."/>
            <person name="Grigoriev I."/>
        </authorList>
    </citation>
    <scope>NUCLEOTIDE SEQUENCE</scope>
    <source>
        <strain evidence="2">CBS 109.77</strain>
    </source>
</reference>
<keyword evidence="3" id="KW-1185">Reference proteome</keyword>
<evidence type="ECO:0000256" key="1">
    <source>
        <dbReference type="SAM" id="MobiDB-lite"/>
    </source>
</evidence>
<dbReference type="OrthoDB" id="5393654at2759"/>
<dbReference type="PANTHER" id="PTHR35179:SF2">
    <property type="entry name" value="START DOMAIN-CONTAINING PROTEIN"/>
    <property type="match status" value="1"/>
</dbReference>
<evidence type="ECO:0000313" key="2">
    <source>
        <dbReference type="EMBL" id="KAF2793546.1"/>
    </source>
</evidence>
<feature type="region of interest" description="Disordered" evidence="1">
    <location>
        <begin position="1"/>
        <end position="56"/>
    </location>
</feature>
<accession>A0A6A6XAU8</accession>